<dbReference type="Proteomes" id="UP001215503">
    <property type="component" value="Unassembled WGS sequence"/>
</dbReference>
<gene>
    <name evidence="1" type="ORF">P2G67_12020</name>
</gene>
<accession>A0ABT5YP12</accession>
<evidence type="ECO:0000313" key="1">
    <source>
        <dbReference type="EMBL" id="MDF2096703.1"/>
    </source>
</evidence>
<name>A0ABT5YP12_9PROT</name>
<proteinExistence type="predicted"/>
<sequence>MAQSMLGQLYAGRLIPLSGAASLALLVGCTPMEERRGPSEYVHYDAGPYLEMSCEQLASRMYELSDADREALTGGDPYWFNDPFHKPDNEALADIRGEINTVQTVIHEKGCEVQPRPGRIGY</sequence>
<evidence type="ECO:0000313" key="2">
    <source>
        <dbReference type="Proteomes" id="UP001215503"/>
    </source>
</evidence>
<dbReference type="EMBL" id="JARHUD010000007">
    <property type="protein sequence ID" value="MDF2096703.1"/>
    <property type="molecule type" value="Genomic_DNA"/>
</dbReference>
<dbReference type="RefSeq" id="WP_275823420.1">
    <property type="nucleotide sequence ID" value="NZ_JARHUD010000007.1"/>
</dbReference>
<comment type="caution">
    <text evidence="1">The sequence shown here is derived from an EMBL/GenBank/DDBJ whole genome shotgun (WGS) entry which is preliminary data.</text>
</comment>
<organism evidence="1 2">
    <name type="scientific">Aquibaculum arenosum</name>
    <dbReference type="NCBI Taxonomy" id="3032591"/>
    <lineage>
        <taxon>Bacteria</taxon>
        <taxon>Pseudomonadati</taxon>
        <taxon>Pseudomonadota</taxon>
        <taxon>Alphaproteobacteria</taxon>
        <taxon>Rhodospirillales</taxon>
        <taxon>Rhodovibrionaceae</taxon>
        <taxon>Aquibaculum</taxon>
    </lineage>
</organism>
<reference evidence="1 2" key="1">
    <citation type="submission" date="2023-03" db="EMBL/GenBank/DDBJ databases">
        <title>Fodinicurvata sp. CAU 1616 isolated from sea sendiment.</title>
        <authorList>
            <person name="Kim W."/>
        </authorList>
    </citation>
    <scope>NUCLEOTIDE SEQUENCE [LARGE SCALE GENOMIC DNA]</scope>
    <source>
        <strain evidence="1 2">CAU 1616</strain>
    </source>
</reference>
<keyword evidence="2" id="KW-1185">Reference proteome</keyword>
<protein>
    <submittedName>
        <fullName evidence="1">Uncharacterized protein</fullName>
    </submittedName>
</protein>